<evidence type="ECO:0000313" key="2">
    <source>
        <dbReference type="EMBL" id="CAE0723229.1"/>
    </source>
</evidence>
<name>A0A7S4AQ18_9STRA</name>
<gene>
    <name evidence="2" type="ORF">PAUS00366_LOCUS15985</name>
</gene>
<accession>A0A7S4AQ18</accession>
<proteinExistence type="predicted"/>
<dbReference type="AlphaFoldDB" id="A0A7S4AQ18"/>
<keyword evidence="1" id="KW-0472">Membrane</keyword>
<keyword evidence="1" id="KW-0812">Transmembrane</keyword>
<evidence type="ECO:0000256" key="1">
    <source>
        <dbReference type="SAM" id="Phobius"/>
    </source>
</evidence>
<organism evidence="2">
    <name type="scientific">Pseudo-nitzschia australis</name>
    <dbReference type="NCBI Taxonomy" id="44445"/>
    <lineage>
        <taxon>Eukaryota</taxon>
        <taxon>Sar</taxon>
        <taxon>Stramenopiles</taxon>
        <taxon>Ochrophyta</taxon>
        <taxon>Bacillariophyta</taxon>
        <taxon>Bacillariophyceae</taxon>
        <taxon>Bacillariophycidae</taxon>
        <taxon>Bacillariales</taxon>
        <taxon>Bacillariaceae</taxon>
        <taxon>Pseudo-nitzschia</taxon>
    </lineage>
</organism>
<sequence length="162" mass="18164">MIYKNGARITFFRSAIALVIAIALARDTVFGHRQIGGFHPVAAFQQTPIRTVPRGRSSIIESSDSEDAKTLMSSLPFARPSNTILFMAQGSNKNKNKKNSDDGDTKVSKTFWKDITKKPGNIIMFPFVAIFGIDLVLNIFFVTKRAIEYFVFGKIPSSEPWW</sequence>
<keyword evidence="1" id="KW-1133">Transmembrane helix</keyword>
<feature type="transmembrane region" description="Helical" evidence="1">
    <location>
        <begin position="122"/>
        <end position="142"/>
    </location>
</feature>
<reference evidence="2" key="1">
    <citation type="submission" date="2021-01" db="EMBL/GenBank/DDBJ databases">
        <authorList>
            <person name="Corre E."/>
            <person name="Pelletier E."/>
            <person name="Niang G."/>
            <person name="Scheremetjew M."/>
            <person name="Finn R."/>
            <person name="Kale V."/>
            <person name="Holt S."/>
            <person name="Cochrane G."/>
            <person name="Meng A."/>
            <person name="Brown T."/>
            <person name="Cohen L."/>
        </authorList>
    </citation>
    <scope>NUCLEOTIDE SEQUENCE</scope>
    <source>
        <strain evidence="2">10249 10 AB</strain>
    </source>
</reference>
<dbReference type="EMBL" id="HBIX01023043">
    <property type="protein sequence ID" value="CAE0723229.1"/>
    <property type="molecule type" value="Transcribed_RNA"/>
</dbReference>
<protein>
    <submittedName>
        <fullName evidence="2">Uncharacterized protein</fullName>
    </submittedName>
</protein>